<keyword evidence="1" id="KW-0805">Transcription regulation</keyword>
<evidence type="ECO:0000259" key="4">
    <source>
        <dbReference type="PROSITE" id="PS01124"/>
    </source>
</evidence>
<protein>
    <submittedName>
        <fullName evidence="5">AraC-like DNA-binding protein</fullName>
    </submittedName>
</protein>
<organism evidence="5 6">
    <name type="scientific">Microlunatus kandeliicorticis</name>
    <dbReference type="NCBI Taxonomy" id="1759536"/>
    <lineage>
        <taxon>Bacteria</taxon>
        <taxon>Bacillati</taxon>
        <taxon>Actinomycetota</taxon>
        <taxon>Actinomycetes</taxon>
        <taxon>Propionibacteriales</taxon>
        <taxon>Propionibacteriaceae</taxon>
        <taxon>Microlunatus</taxon>
    </lineage>
</organism>
<dbReference type="GO" id="GO:0043565">
    <property type="term" value="F:sequence-specific DNA binding"/>
    <property type="evidence" value="ECO:0007669"/>
    <property type="project" value="InterPro"/>
</dbReference>
<dbReference type="InterPro" id="IPR046532">
    <property type="entry name" value="DUF6597"/>
</dbReference>
<dbReference type="Gene3D" id="1.10.10.60">
    <property type="entry name" value="Homeodomain-like"/>
    <property type="match status" value="1"/>
</dbReference>
<keyword evidence="6" id="KW-1185">Reference proteome</keyword>
<dbReference type="PANTHER" id="PTHR46796:SF15">
    <property type="entry name" value="BLL1074 PROTEIN"/>
    <property type="match status" value="1"/>
</dbReference>
<dbReference type="RefSeq" id="WP_182561688.1">
    <property type="nucleotide sequence ID" value="NZ_JACGWT010000006.1"/>
</dbReference>
<dbReference type="InterPro" id="IPR018060">
    <property type="entry name" value="HTH_AraC"/>
</dbReference>
<evidence type="ECO:0000256" key="3">
    <source>
        <dbReference type="ARBA" id="ARBA00023163"/>
    </source>
</evidence>
<name>A0A7W3IVP5_9ACTN</name>
<dbReference type="PROSITE" id="PS01124">
    <property type="entry name" value="HTH_ARAC_FAMILY_2"/>
    <property type="match status" value="1"/>
</dbReference>
<keyword evidence="2 5" id="KW-0238">DNA-binding</keyword>
<sequence>MYRERPSAFAGAGLWTTTADDPAAPEDGVVLPDGCVDLLWLGGDLVVAGPDTRPQTSDGVPGPVTGLRFGSGLLPCLLGVPAGTLRDRRVPLDELWPSGTVHRRRDRMARDPGCFETVALGLLADRTADPAMPRVAAWCRAGLSNRAIVARTGWSERTLHRRALAAFGYGTRTLTRILRFQQALSGLRAGDSLAGIASAAGYADQPHLTREVRALTGRTPTALRTTP</sequence>
<gene>
    <name evidence="5" type="ORF">FHX74_003755</name>
</gene>
<evidence type="ECO:0000313" key="6">
    <source>
        <dbReference type="Proteomes" id="UP000523079"/>
    </source>
</evidence>
<dbReference type="GO" id="GO:0003700">
    <property type="term" value="F:DNA-binding transcription factor activity"/>
    <property type="evidence" value="ECO:0007669"/>
    <property type="project" value="InterPro"/>
</dbReference>
<evidence type="ECO:0000313" key="5">
    <source>
        <dbReference type="EMBL" id="MBA8796114.1"/>
    </source>
</evidence>
<dbReference type="InterPro" id="IPR050204">
    <property type="entry name" value="AraC_XylS_family_regulators"/>
</dbReference>
<evidence type="ECO:0000256" key="2">
    <source>
        <dbReference type="ARBA" id="ARBA00023125"/>
    </source>
</evidence>
<keyword evidence="3" id="KW-0804">Transcription</keyword>
<feature type="domain" description="HTH araC/xylS-type" evidence="4">
    <location>
        <begin position="148"/>
        <end position="226"/>
    </location>
</feature>
<accession>A0A7W3IVP5</accession>
<proteinExistence type="predicted"/>
<dbReference type="InterPro" id="IPR009057">
    <property type="entry name" value="Homeodomain-like_sf"/>
</dbReference>
<reference evidence="5 6" key="1">
    <citation type="submission" date="2020-07" db="EMBL/GenBank/DDBJ databases">
        <title>Sequencing the genomes of 1000 actinobacteria strains.</title>
        <authorList>
            <person name="Klenk H.-P."/>
        </authorList>
    </citation>
    <scope>NUCLEOTIDE SEQUENCE [LARGE SCALE GENOMIC DNA]</scope>
    <source>
        <strain evidence="5 6">DSM 100723</strain>
    </source>
</reference>
<dbReference type="Proteomes" id="UP000523079">
    <property type="component" value="Unassembled WGS sequence"/>
</dbReference>
<dbReference type="Pfam" id="PF20240">
    <property type="entry name" value="DUF6597"/>
    <property type="match status" value="1"/>
</dbReference>
<dbReference type="EMBL" id="JACGWT010000006">
    <property type="protein sequence ID" value="MBA8796114.1"/>
    <property type="molecule type" value="Genomic_DNA"/>
</dbReference>
<dbReference type="PANTHER" id="PTHR46796">
    <property type="entry name" value="HTH-TYPE TRANSCRIPTIONAL ACTIVATOR RHAS-RELATED"/>
    <property type="match status" value="1"/>
</dbReference>
<evidence type="ECO:0000256" key="1">
    <source>
        <dbReference type="ARBA" id="ARBA00023015"/>
    </source>
</evidence>
<dbReference type="Pfam" id="PF12833">
    <property type="entry name" value="HTH_18"/>
    <property type="match status" value="1"/>
</dbReference>
<comment type="caution">
    <text evidence="5">The sequence shown here is derived from an EMBL/GenBank/DDBJ whole genome shotgun (WGS) entry which is preliminary data.</text>
</comment>
<dbReference type="SMART" id="SM00342">
    <property type="entry name" value="HTH_ARAC"/>
    <property type="match status" value="1"/>
</dbReference>
<dbReference type="SUPFAM" id="SSF46689">
    <property type="entry name" value="Homeodomain-like"/>
    <property type="match status" value="1"/>
</dbReference>
<dbReference type="AlphaFoldDB" id="A0A7W3IVP5"/>